<name>A0A8S3TYT0_MYTED</name>
<reference evidence="1" key="1">
    <citation type="submission" date="2021-03" db="EMBL/GenBank/DDBJ databases">
        <authorList>
            <person name="Bekaert M."/>
        </authorList>
    </citation>
    <scope>NUCLEOTIDE SEQUENCE</scope>
</reference>
<keyword evidence="2" id="KW-1185">Reference proteome</keyword>
<accession>A0A8S3TYT0</accession>
<dbReference type="EMBL" id="CAJPWZ010002491">
    <property type="protein sequence ID" value="CAG2238803.1"/>
    <property type="molecule type" value="Genomic_DNA"/>
</dbReference>
<organism evidence="1 2">
    <name type="scientific">Mytilus edulis</name>
    <name type="common">Blue mussel</name>
    <dbReference type="NCBI Taxonomy" id="6550"/>
    <lineage>
        <taxon>Eukaryota</taxon>
        <taxon>Metazoa</taxon>
        <taxon>Spiralia</taxon>
        <taxon>Lophotrochozoa</taxon>
        <taxon>Mollusca</taxon>
        <taxon>Bivalvia</taxon>
        <taxon>Autobranchia</taxon>
        <taxon>Pteriomorphia</taxon>
        <taxon>Mytilida</taxon>
        <taxon>Mytiloidea</taxon>
        <taxon>Mytilidae</taxon>
        <taxon>Mytilinae</taxon>
        <taxon>Mytilus</taxon>
    </lineage>
</organism>
<dbReference type="Proteomes" id="UP000683360">
    <property type="component" value="Unassembled WGS sequence"/>
</dbReference>
<protein>
    <submittedName>
        <fullName evidence="1">Uncharacterized protein</fullName>
    </submittedName>
</protein>
<gene>
    <name evidence="1" type="ORF">MEDL_51196</name>
</gene>
<evidence type="ECO:0000313" key="2">
    <source>
        <dbReference type="Proteomes" id="UP000683360"/>
    </source>
</evidence>
<dbReference type="AlphaFoldDB" id="A0A8S3TYT0"/>
<sequence>MNHVEKVIQEFSLFQHGLTREHVRRNRDRQNWKIAQELSFKKVQDCLDILIAGNENVPPDPSVRGTKAFLKIVYHYVEIFFSPSASLKIRITYAGFVAHFMGIWRNFVHKHQQLTLTKNFLSRETYTDILISVHFAVILICFSRDNFPQQKCELSIVGSDCCEDFFSKNGQFVGNHHVYPYAQMFRNVSHMIRLNQIEVDDNAPAFAKAHIKQENVWHRQAHGGILCSLLDYPALGTEIWDWKEGIQMARILARNLGMGPDFYNFII</sequence>
<dbReference type="OrthoDB" id="7696082at2759"/>
<evidence type="ECO:0000313" key="1">
    <source>
        <dbReference type="EMBL" id="CAG2238803.1"/>
    </source>
</evidence>
<proteinExistence type="predicted"/>
<comment type="caution">
    <text evidence="1">The sequence shown here is derived from an EMBL/GenBank/DDBJ whole genome shotgun (WGS) entry which is preliminary data.</text>
</comment>